<feature type="binding site" description="covalent" evidence="8">
    <location>
        <position position="71"/>
    </location>
    <ligand>
        <name>heme c</name>
        <dbReference type="ChEBI" id="CHEBI:61717"/>
        <label>1</label>
    </ligand>
</feature>
<feature type="domain" description="Cytochrome c" evidence="11">
    <location>
        <begin position="200"/>
        <end position="314"/>
    </location>
</feature>
<organism evidence="12">
    <name type="scientific">Desulfurivibrio alkaliphilus</name>
    <dbReference type="NCBI Taxonomy" id="427923"/>
    <lineage>
        <taxon>Bacteria</taxon>
        <taxon>Pseudomonadati</taxon>
        <taxon>Thermodesulfobacteriota</taxon>
        <taxon>Desulfobulbia</taxon>
        <taxon>Desulfobulbales</taxon>
        <taxon>Desulfobulbaceae</taxon>
        <taxon>Desulfurivibrio</taxon>
    </lineage>
</organism>
<dbReference type="Gene3D" id="1.10.760.10">
    <property type="entry name" value="Cytochrome c-like domain"/>
    <property type="match status" value="2"/>
</dbReference>
<dbReference type="InterPro" id="IPR004852">
    <property type="entry name" value="Di-haem_cyt_c_peroxidsae"/>
</dbReference>
<evidence type="ECO:0000256" key="3">
    <source>
        <dbReference type="ARBA" id="ARBA00022723"/>
    </source>
</evidence>
<comment type="subcellular location">
    <subcellularLocation>
        <location evidence="1">Periplasm</location>
    </subcellularLocation>
</comment>
<dbReference type="GO" id="GO:0020037">
    <property type="term" value="F:heme binding"/>
    <property type="evidence" value="ECO:0007669"/>
    <property type="project" value="InterPro"/>
</dbReference>
<reference evidence="12" key="1">
    <citation type="journal article" date="2020" name="mSystems">
        <title>Genome- and Community-Level Interaction Insights into Carbon Utilization and Element Cycling Functions of Hydrothermarchaeota in Hydrothermal Sediment.</title>
        <authorList>
            <person name="Zhou Z."/>
            <person name="Liu Y."/>
            <person name="Xu W."/>
            <person name="Pan J."/>
            <person name="Luo Z.H."/>
            <person name="Li M."/>
        </authorList>
    </citation>
    <scope>NUCLEOTIDE SEQUENCE [LARGE SCALE GENOMIC DNA]</scope>
    <source>
        <strain evidence="12">SpSt-1224</strain>
    </source>
</reference>
<evidence type="ECO:0000256" key="6">
    <source>
        <dbReference type="ARBA" id="ARBA00023002"/>
    </source>
</evidence>
<dbReference type="PANTHER" id="PTHR30600">
    <property type="entry name" value="CYTOCHROME C PEROXIDASE-RELATED"/>
    <property type="match status" value="1"/>
</dbReference>
<feature type="binding site" description="axial binding residue" evidence="9">
    <location>
        <position position="218"/>
    </location>
    <ligand>
        <name>heme c</name>
        <dbReference type="ChEBI" id="CHEBI:61717"/>
        <label>2</label>
    </ligand>
    <ligandPart>
        <name>Fe</name>
        <dbReference type="ChEBI" id="CHEBI:18248"/>
    </ligandPart>
</feature>
<dbReference type="PANTHER" id="PTHR30600:SF7">
    <property type="entry name" value="CYTOCHROME C PEROXIDASE-RELATED"/>
    <property type="match status" value="1"/>
</dbReference>
<dbReference type="GO" id="GO:0009055">
    <property type="term" value="F:electron transfer activity"/>
    <property type="evidence" value="ECO:0007669"/>
    <property type="project" value="InterPro"/>
</dbReference>
<dbReference type="Pfam" id="PF03150">
    <property type="entry name" value="CCP_MauG"/>
    <property type="match status" value="1"/>
</dbReference>
<evidence type="ECO:0000259" key="11">
    <source>
        <dbReference type="PROSITE" id="PS51007"/>
    </source>
</evidence>
<dbReference type="GO" id="GO:0004130">
    <property type="term" value="F:cytochrome-c peroxidase activity"/>
    <property type="evidence" value="ECO:0007669"/>
    <property type="project" value="TreeGrafter"/>
</dbReference>
<evidence type="ECO:0000256" key="2">
    <source>
        <dbReference type="ARBA" id="ARBA00022617"/>
    </source>
</evidence>
<evidence type="ECO:0000256" key="4">
    <source>
        <dbReference type="ARBA" id="ARBA00022729"/>
    </source>
</evidence>
<dbReference type="InterPro" id="IPR026259">
    <property type="entry name" value="MauG/Cytc_peroxidase"/>
</dbReference>
<comment type="caution">
    <text evidence="12">The sequence shown here is derived from an EMBL/GenBank/DDBJ whole genome shotgun (WGS) entry which is preliminary data.</text>
</comment>
<dbReference type="GO" id="GO:0046872">
    <property type="term" value="F:metal ion binding"/>
    <property type="evidence" value="ECO:0007669"/>
    <property type="project" value="UniProtKB-KW"/>
</dbReference>
<keyword evidence="4" id="KW-0732">Signal</keyword>
<evidence type="ECO:0000256" key="9">
    <source>
        <dbReference type="PIRSR" id="PIRSR000294-2"/>
    </source>
</evidence>
<evidence type="ECO:0000256" key="7">
    <source>
        <dbReference type="ARBA" id="ARBA00023004"/>
    </source>
</evidence>
<evidence type="ECO:0000256" key="10">
    <source>
        <dbReference type="SAM" id="MobiDB-lite"/>
    </source>
</evidence>
<dbReference type="AlphaFoldDB" id="A0A7C2TGS4"/>
<feature type="region of interest" description="Disordered" evidence="10">
    <location>
        <begin position="124"/>
        <end position="146"/>
    </location>
</feature>
<feature type="binding site" description="covalent" evidence="8">
    <location>
        <position position="74"/>
    </location>
    <ligand>
        <name>heme c</name>
        <dbReference type="ChEBI" id="CHEBI:61717"/>
        <label>1</label>
    </ligand>
</feature>
<dbReference type="InterPro" id="IPR009056">
    <property type="entry name" value="Cyt_c-like_dom"/>
</dbReference>
<sequence>MFSFSPAPLTKPGLTLAVTLLAGLLVVALPITNAEPIRPIPLEIDYDHAKAALGKKLFHDPLLSLDQTVSCASCHDLTAGGHDPRPVSVGIMGREGTMAAPTVFNAVFNFRQFWNGRAADLKTQAAGPLQDPREMGMSPEEVERRLSAEEEYRRTFREIYGGNRIRFDDVLDALAEFQRALITPNSPFDRYLRGETPLPPQALQGYHTFKEIGCVTCHNGVNLGGNSFQKIGVVNPTEYHGGVADRYTVTGNPTDRHLFKVPTLRNIVLTAPYFHNGSCPSLPEALKQMAFHNLGVEIPREQEQNLLAFLRALTGEKPAILGEGSR</sequence>
<feature type="binding site" description="axial binding residue" evidence="9">
    <location>
        <position position="75"/>
    </location>
    <ligand>
        <name>heme c</name>
        <dbReference type="ChEBI" id="CHEBI:61717"/>
        <label>1</label>
    </ligand>
    <ligandPart>
        <name>Fe</name>
        <dbReference type="ChEBI" id="CHEBI:18248"/>
    </ligandPart>
</feature>
<feature type="domain" description="Cytochrome c" evidence="11">
    <location>
        <begin position="49"/>
        <end position="157"/>
    </location>
</feature>
<feature type="binding site" description="covalent" evidence="8">
    <location>
        <position position="214"/>
    </location>
    <ligand>
        <name>heme c</name>
        <dbReference type="ChEBI" id="CHEBI:61717"/>
        <label>2</label>
    </ligand>
</feature>
<gene>
    <name evidence="12" type="ORF">ENN98_02595</name>
</gene>
<proteinExistence type="predicted"/>
<dbReference type="GO" id="GO:0042597">
    <property type="term" value="C:periplasmic space"/>
    <property type="evidence" value="ECO:0007669"/>
    <property type="project" value="UniProtKB-SubCell"/>
</dbReference>
<protein>
    <submittedName>
        <fullName evidence="12">Cytochrome B6</fullName>
    </submittedName>
</protein>
<dbReference type="EMBL" id="DSDS01000056">
    <property type="protein sequence ID" value="HET97588.1"/>
    <property type="molecule type" value="Genomic_DNA"/>
</dbReference>
<keyword evidence="7 9" id="KW-0408">Iron</keyword>
<comment type="PTM">
    <text evidence="8">Binds 2 heme groups per subunit.</text>
</comment>
<evidence type="ECO:0000256" key="1">
    <source>
        <dbReference type="ARBA" id="ARBA00004418"/>
    </source>
</evidence>
<keyword evidence="2 8" id="KW-0349">Heme</keyword>
<evidence type="ECO:0000313" key="12">
    <source>
        <dbReference type="EMBL" id="HET97588.1"/>
    </source>
</evidence>
<accession>A0A7C2TGS4</accession>
<dbReference type="Pfam" id="PF21419">
    <property type="entry name" value="RoxA-like_Cyt-c"/>
    <property type="match status" value="1"/>
</dbReference>
<dbReference type="InterPro" id="IPR051395">
    <property type="entry name" value="Cytochrome_c_Peroxidase/MauG"/>
</dbReference>
<feature type="binding site" description="covalent" evidence="8">
    <location>
        <position position="217"/>
    </location>
    <ligand>
        <name>heme c</name>
        <dbReference type="ChEBI" id="CHEBI:61717"/>
        <label>2</label>
    </ligand>
</feature>
<evidence type="ECO:0000256" key="8">
    <source>
        <dbReference type="PIRSR" id="PIRSR000294-1"/>
    </source>
</evidence>
<comment type="cofactor">
    <cofactor evidence="8">
        <name>heme</name>
        <dbReference type="ChEBI" id="CHEBI:30413"/>
    </cofactor>
    <text evidence="8">Binds 2 heme groups.</text>
</comment>
<dbReference type="Proteomes" id="UP000885986">
    <property type="component" value="Unassembled WGS sequence"/>
</dbReference>
<feature type="binding site" description="axial binding residue" evidence="9">
    <location>
        <position position="289"/>
    </location>
    <ligand>
        <name>heme c</name>
        <dbReference type="ChEBI" id="CHEBI:61717"/>
        <label>2</label>
    </ligand>
    <ligandPart>
        <name>Fe</name>
        <dbReference type="ChEBI" id="CHEBI:18248"/>
    </ligandPart>
</feature>
<dbReference type="InterPro" id="IPR036909">
    <property type="entry name" value="Cyt_c-like_dom_sf"/>
</dbReference>
<name>A0A7C2TGS4_9BACT</name>
<dbReference type="PIRSF" id="PIRSF000294">
    <property type="entry name" value="Cytochrome-c_peroxidase"/>
    <property type="match status" value="1"/>
</dbReference>
<keyword evidence="6" id="KW-0560">Oxidoreductase</keyword>
<dbReference type="SUPFAM" id="SSF46626">
    <property type="entry name" value="Cytochrome c"/>
    <property type="match status" value="2"/>
</dbReference>
<dbReference type="PROSITE" id="PS51007">
    <property type="entry name" value="CYTC"/>
    <property type="match status" value="2"/>
</dbReference>
<keyword evidence="3 9" id="KW-0479">Metal-binding</keyword>
<keyword evidence="5" id="KW-0574">Periplasm</keyword>
<evidence type="ECO:0000256" key="5">
    <source>
        <dbReference type="ARBA" id="ARBA00022764"/>
    </source>
</evidence>